<dbReference type="InterPro" id="IPR036397">
    <property type="entry name" value="RNaseH_sf"/>
</dbReference>
<comment type="caution">
    <text evidence="1">The sequence shown here is derived from an EMBL/GenBank/DDBJ whole genome shotgun (WGS) entry which is preliminary data.</text>
</comment>
<evidence type="ECO:0008006" key="3">
    <source>
        <dbReference type="Google" id="ProtNLM"/>
    </source>
</evidence>
<protein>
    <recommendedName>
        <fullName evidence="3">Transposase</fullName>
    </recommendedName>
</protein>
<evidence type="ECO:0000313" key="2">
    <source>
        <dbReference type="Proteomes" id="UP000574067"/>
    </source>
</evidence>
<dbReference type="Gene3D" id="3.30.420.10">
    <property type="entry name" value="Ribonuclease H-like superfamily/Ribonuclease H"/>
    <property type="match status" value="1"/>
</dbReference>
<proteinExistence type="predicted"/>
<reference evidence="1 2" key="1">
    <citation type="submission" date="2020-04" db="EMBL/GenBank/DDBJ databases">
        <title>Azohydromonas sp. isolated from soil.</title>
        <authorList>
            <person name="Dahal R.H."/>
        </authorList>
    </citation>
    <scope>NUCLEOTIDE SEQUENCE [LARGE SCALE GENOMIC DNA]</scope>
    <source>
        <strain evidence="1 2">G-1-1-14</strain>
    </source>
</reference>
<organism evidence="1 2">
    <name type="scientific">Azohydromonas caseinilytica</name>
    <dbReference type="NCBI Taxonomy" id="2728836"/>
    <lineage>
        <taxon>Bacteria</taxon>
        <taxon>Pseudomonadati</taxon>
        <taxon>Pseudomonadota</taxon>
        <taxon>Betaproteobacteria</taxon>
        <taxon>Burkholderiales</taxon>
        <taxon>Sphaerotilaceae</taxon>
        <taxon>Azohydromonas</taxon>
    </lineage>
</organism>
<accession>A0A848FFD1</accession>
<dbReference type="EMBL" id="JABBFW010000027">
    <property type="protein sequence ID" value="NML18128.1"/>
    <property type="molecule type" value="Genomic_DNA"/>
</dbReference>
<dbReference type="GO" id="GO:0003676">
    <property type="term" value="F:nucleic acid binding"/>
    <property type="evidence" value="ECO:0007669"/>
    <property type="project" value="InterPro"/>
</dbReference>
<sequence>MSADLREAGPCTKARGATRLYLPSCSADFNSFGQVFSKPKQLLQRASARTVKALWTAIGELLDAFGPAECRSHSRHCGYGRSG</sequence>
<evidence type="ECO:0000313" key="1">
    <source>
        <dbReference type="EMBL" id="NML18128.1"/>
    </source>
</evidence>
<dbReference type="AlphaFoldDB" id="A0A848FFD1"/>
<dbReference type="Proteomes" id="UP000574067">
    <property type="component" value="Unassembled WGS sequence"/>
</dbReference>
<dbReference type="RefSeq" id="WP_169163028.1">
    <property type="nucleotide sequence ID" value="NZ_JABBFW010000027.1"/>
</dbReference>
<keyword evidence="2" id="KW-1185">Reference proteome</keyword>
<name>A0A848FFD1_9BURK</name>
<gene>
    <name evidence="1" type="ORF">HHL10_24455</name>
</gene>